<keyword evidence="3" id="KW-1185">Reference proteome</keyword>
<comment type="caution">
    <text evidence="2">The sequence shown here is derived from an EMBL/GenBank/DDBJ whole genome shotgun (WGS) entry which is preliminary data.</text>
</comment>
<accession>A0AAD5TB00</accession>
<dbReference type="PANTHER" id="PTHR31642">
    <property type="entry name" value="TRICHOTHECENE 3-O-ACETYLTRANSFERASE"/>
    <property type="match status" value="1"/>
</dbReference>
<dbReference type="InterPro" id="IPR023213">
    <property type="entry name" value="CAT-like_dom_sf"/>
</dbReference>
<dbReference type="InterPro" id="IPR050317">
    <property type="entry name" value="Plant_Fungal_Acyltransferase"/>
</dbReference>
<evidence type="ECO:0000313" key="3">
    <source>
        <dbReference type="Proteomes" id="UP001212152"/>
    </source>
</evidence>
<sequence length="485" mass="51591">MPAATVTTTASASPYVQLQPPVYVRAHESDSLAVSRVTLPGLASMLATIFIPQAWFFSTPLDFQTLAAALARVLEKFPVYAGRVVDVSFPRGTVSVETNNKGVPLHAGSANLLDLRDLIPDFAPGDMLTQHPSLRELLPLPTAATPADLRDQCTPLIVASLISLSDNACALSVRFWHGLFDQQSIGQFMQDWAQAYNGGLAFDDVEAIAKQTSRVEAAVSVPVDDSNVDMTQLANPMAGPVFFPDTDTINASTTRMIQKMINPRTVYCTAYLPQVAISQLVAAIRKIDPRVSQHDCVGAWLWKTLASARSRGTTRFYYPIDARWPLGAPLARGCLLISGVTVPAEPAATSLTALAGQIRNSVTDPSAFAKCVARYNAGAGPVMSSANVFGEGPGSAQDLCVMQWTRFANCDFTFGAAGTPVAFVPLGGPIEPRMPNLAAIWATPPVSNASSASGLVVGITLYEPEVPAFASALRAFADGRFDVSE</sequence>
<dbReference type="EMBL" id="JADGJQ010000141">
    <property type="protein sequence ID" value="KAJ3167474.1"/>
    <property type="molecule type" value="Genomic_DNA"/>
</dbReference>
<evidence type="ECO:0000256" key="1">
    <source>
        <dbReference type="ARBA" id="ARBA00022679"/>
    </source>
</evidence>
<dbReference type="GO" id="GO:0016747">
    <property type="term" value="F:acyltransferase activity, transferring groups other than amino-acyl groups"/>
    <property type="evidence" value="ECO:0007669"/>
    <property type="project" value="TreeGrafter"/>
</dbReference>
<evidence type="ECO:0000313" key="2">
    <source>
        <dbReference type="EMBL" id="KAJ3167474.1"/>
    </source>
</evidence>
<dbReference type="Pfam" id="PF02458">
    <property type="entry name" value="Transferase"/>
    <property type="match status" value="1"/>
</dbReference>
<proteinExistence type="predicted"/>
<protein>
    <submittedName>
        <fullName evidence="2">Uncharacterized protein</fullName>
    </submittedName>
</protein>
<organism evidence="2 3">
    <name type="scientific">Geranomyces variabilis</name>
    <dbReference type="NCBI Taxonomy" id="109894"/>
    <lineage>
        <taxon>Eukaryota</taxon>
        <taxon>Fungi</taxon>
        <taxon>Fungi incertae sedis</taxon>
        <taxon>Chytridiomycota</taxon>
        <taxon>Chytridiomycota incertae sedis</taxon>
        <taxon>Chytridiomycetes</taxon>
        <taxon>Spizellomycetales</taxon>
        <taxon>Powellomycetaceae</taxon>
        <taxon>Geranomyces</taxon>
    </lineage>
</organism>
<name>A0AAD5TB00_9FUNG</name>
<dbReference type="AlphaFoldDB" id="A0AAD5TB00"/>
<dbReference type="PANTHER" id="PTHR31642:SF310">
    <property type="entry name" value="FATTY ALCOHOL:CAFFEOYL-COA ACYLTRANSFERASE"/>
    <property type="match status" value="1"/>
</dbReference>
<dbReference type="Gene3D" id="3.30.559.10">
    <property type="entry name" value="Chloramphenicol acetyltransferase-like domain"/>
    <property type="match status" value="2"/>
</dbReference>
<dbReference type="SUPFAM" id="SSF52777">
    <property type="entry name" value="CoA-dependent acyltransferases"/>
    <property type="match status" value="1"/>
</dbReference>
<keyword evidence="1" id="KW-0808">Transferase</keyword>
<gene>
    <name evidence="2" type="ORF">HDU87_001679</name>
</gene>
<dbReference type="Proteomes" id="UP001212152">
    <property type="component" value="Unassembled WGS sequence"/>
</dbReference>
<reference evidence="2" key="1">
    <citation type="submission" date="2020-05" db="EMBL/GenBank/DDBJ databases">
        <title>Phylogenomic resolution of chytrid fungi.</title>
        <authorList>
            <person name="Stajich J.E."/>
            <person name="Amses K."/>
            <person name="Simmons R."/>
            <person name="Seto K."/>
            <person name="Myers J."/>
            <person name="Bonds A."/>
            <person name="Quandt C.A."/>
            <person name="Barry K."/>
            <person name="Liu P."/>
            <person name="Grigoriev I."/>
            <person name="Longcore J.E."/>
            <person name="James T.Y."/>
        </authorList>
    </citation>
    <scope>NUCLEOTIDE SEQUENCE</scope>
    <source>
        <strain evidence="2">JEL0379</strain>
    </source>
</reference>